<evidence type="ECO:0000256" key="2">
    <source>
        <dbReference type="SAM" id="Phobius"/>
    </source>
</evidence>
<keyword evidence="2" id="KW-1133">Transmembrane helix</keyword>
<organism evidence="3 4">
    <name type="scientific">Planosporangium thailandense</name>
    <dbReference type="NCBI Taxonomy" id="765197"/>
    <lineage>
        <taxon>Bacteria</taxon>
        <taxon>Bacillati</taxon>
        <taxon>Actinomycetota</taxon>
        <taxon>Actinomycetes</taxon>
        <taxon>Micromonosporales</taxon>
        <taxon>Micromonosporaceae</taxon>
        <taxon>Planosporangium</taxon>
    </lineage>
</organism>
<accession>A0ABX0XXB9</accession>
<name>A0ABX0XXB9_9ACTN</name>
<feature type="transmembrane region" description="Helical" evidence="2">
    <location>
        <begin position="144"/>
        <end position="162"/>
    </location>
</feature>
<gene>
    <name evidence="3" type="ORF">HC031_08875</name>
</gene>
<feature type="transmembrane region" description="Helical" evidence="2">
    <location>
        <begin position="89"/>
        <end position="108"/>
    </location>
</feature>
<protein>
    <recommendedName>
        <fullName evidence="5">Integral membrane protein</fullName>
    </recommendedName>
</protein>
<feature type="transmembrane region" description="Helical" evidence="2">
    <location>
        <begin position="44"/>
        <end position="69"/>
    </location>
</feature>
<comment type="caution">
    <text evidence="3">The sequence shown here is derived from an EMBL/GenBank/DDBJ whole genome shotgun (WGS) entry which is preliminary data.</text>
</comment>
<keyword evidence="2" id="KW-0812">Transmembrane</keyword>
<evidence type="ECO:0000256" key="1">
    <source>
        <dbReference type="SAM" id="MobiDB-lite"/>
    </source>
</evidence>
<evidence type="ECO:0000313" key="3">
    <source>
        <dbReference type="EMBL" id="NJC69833.1"/>
    </source>
</evidence>
<feature type="region of interest" description="Disordered" evidence="1">
    <location>
        <begin position="1"/>
        <end position="22"/>
    </location>
</feature>
<keyword evidence="2" id="KW-0472">Membrane</keyword>
<keyword evidence="4" id="KW-1185">Reference proteome</keyword>
<evidence type="ECO:0000313" key="4">
    <source>
        <dbReference type="Proteomes" id="UP000722989"/>
    </source>
</evidence>
<evidence type="ECO:0008006" key="5">
    <source>
        <dbReference type="Google" id="ProtNLM"/>
    </source>
</evidence>
<reference evidence="3 4" key="1">
    <citation type="submission" date="2020-03" db="EMBL/GenBank/DDBJ databases">
        <title>WGS of the type strain of Planosporangium spp.</title>
        <authorList>
            <person name="Thawai C."/>
        </authorList>
    </citation>
    <scope>NUCLEOTIDE SEQUENCE [LARGE SCALE GENOMIC DNA]</scope>
    <source>
        <strain evidence="3 4">TBRC 5610</strain>
    </source>
</reference>
<feature type="transmembrane region" description="Helical" evidence="2">
    <location>
        <begin position="120"/>
        <end position="138"/>
    </location>
</feature>
<dbReference type="Proteomes" id="UP000722989">
    <property type="component" value="Unassembled WGS sequence"/>
</dbReference>
<sequence length="173" mass="18339">MSLRRSRGYPATEAGYDGYDEYDEDLAPTPAEPVRRSAPASVRVAALVGYLAGLALIAIGAGAWTVWAGGDQALGVDRMGLLGADLRDVGPAGGLVYVFAGLLVLAVARRLHRGRQWVRVLVVAGCLLSIGVTLYVGLVGRGGVNVFAGLVLPVVYVVLLNLPTARSWYRDRY</sequence>
<proteinExistence type="predicted"/>
<dbReference type="RefSeq" id="WP_167924709.1">
    <property type="nucleotide sequence ID" value="NZ_JAATVY010000004.1"/>
</dbReference>
<dbReference type="EMBL" id="JAATVY010000004">
    <property type="protein sequence ID" value="NJC69833.1"/>
    <property type="molecule type" value="Genomic_DNA"/>
</dbReference>